<dbReference type="InterPro" id="IPR001279">
    <property type="entry name" value="Metallo-B-lactamas"/>
</dbReference>
<evidence type="ECO:0000256" key="1">
    <source>
        <dbReference type="ARBA" id="ARBA00001947"/>
    </source>
</evidence>
<dbReference type="AlphaFoldDB" id="A0A3A8IEV9"/>
<evidence type="ECO:0000259" key="5">
    <source>
        <dbReference type="SMART" id="SM00849"/>
    </source>
</evidence>
<evidence type="ECO:0000313" key="7">
    <source>
        <dbReference type="Proteomes" id="UP000563426"/>
    </source>
</evidence>
<evidence type="ECO:0000256" key="2">
    <source>
        <dbReference type="ARBA" id="ARBA00022723"/>
    </source>
</evidence>
<gene>
    <name evidence="6" type="ORF">HMI49_19245</name>
</gene>
<sequence>MPTPYVRQLKLGPMDNFVYLVGPQDGPEVVVVDPAWDVPAIEAAVAKDGKRLVGAFVSHCHGDHINGLEELLSRHDVPVYAQAEEVDFSSELRKRGGDALKLLKAGDPVPVGARTFQALHTPGHTPGSHCLLAEDALVSGDTVFINGCGRCDFPGGNPEDMYRSLSQVLAKVPDSARLFPGHDYADVPVAQMEAIRQKNPYFGFPDMASFVAFRMRPRK</sequence>
<keyword evidence="2" id="KW-0479">Metal-binding</keyword>
<comment type="caution">
    <text evidence="6">The sequence shown here is derived from an EMBL/GenBank/DDBJ whole genome shotgun (WGS) entry which is preliminary data.</text>
</comment>
<keyword evidence="7" id="KW-1185">Reference proteome</keyword>
<dbReference type="SMART" id="SM00849">
    <property type="entry name" value="Lactamase_B"/>
    <property type="match status" value="1"/>
</dbReference>
<name>A0A3A8IEV9_9BACT</name>
<dbReference type="PANTHER" id="PTHR46233:SF3">
    <property type="entry name" value="HYDROXYACYLGLUTATHIONE HYDROLASE GLOC"/>
    <property type="match status" value="1"/>
</dbReference>
<dbReference type="OrthoDB" id="9802991at2"/>
<keyword evidence="3 6" id="KW-0378">Hydrolase</keyword>
<dbReference type="Proteomes" id="UP000563426">
    <property type="component" value="Unassembled WGS sequence"/>
</dbReference>
<comment type="cofactor">
    <cofactor evidence="1">
        <name>Zn(2+)</name>
        <dbReference type="ChEBI" id="CHEBI:29105"/>
    </cofactor>
</comment>
<dbReference type="GO" id="GO:0016787">
    <property type="term" value="F:hydrolase activity"/>
    <property type="evidence" value="ECO:0007669"/>
    <property type="project" value="UniProtKB-KW"/>
</dbReference>
<accession>A0A3A8IEV9</accession>
<dbReference type="RefSeq" id="WP_120525688.1">
    <property type="nucleotide sequence ID" value="NZ_JABFJV010000105.1"/>
</dbReference>
<proteinExistence type="predicted"/>
<dbReference type="InterPro" id="IPR036866">
    <property type="entry name" value="RibonucZ/Hydroxyglut_hydro"/>
</dbReference>
<dbReference type="Gene3D" id="3.60.15.10">
    <property type="entry name" value="Ribonuclease Z/Hydroxyacylglutathione hydrolase-like"/>
    <property type="match status" value="1"/>
</dbReference>
<dbReference type="CDD" id="cd16275">
    <property type="entry name" value="BaeB-like_MBL-fold"/>
    <property type="match status" value="1"/>
</dbReference>
<organism evidence="6 7">
    <name type="scientific">Corallococcus exercitus</name>
    <dbReference type="NCBI Taxonomy" id="2316736"/>
    <lineage>
        <taxon>Bacteria</taxon>
        <taxon>Pseudomonadati</taxon>
        <taxon>Myxococcota</taxon>
        <taxon>Myxococcia</taxon>
        <taxon>Myxococcales</taxon>
        <taxon>Cystobacterineae</taxon>
        <taxon>Myxococcaceae</taxon>
        <taxon>Corallococcus</taxon>
    </lineage>
</organism>
<dbReference type="Pfam" id="PF00753">
    <property type="entry name" value="Lactamase_B"/>
    <property type="match status" value="1"/>
</dbReference>
<evidence type="ECO:0000256" key="4">
    <source>
        <dbReference type="ARBA" id="ARBA00022833"/>
    </source>
</evidence>
<dbReference type="EMBL" id="JABFJV010000105">
    <property type="protein sequence ID" value="NOK35342.1"/>
    <property type="molecule type" value="Genomic_DNA"/>
</dbReference>
<evidence type="ECO:0000256" key="3">
    <source>
        <dbReference type="ARBA" id="ARBA00022801"/>
    </source>
</evidence>
<dbReference type="PANTHER" id="PTHR46233">
    <property type="entry name" value="HYDROXYACYLGLUTATHIONE HYDROLASE GLOC"/>
    <property type="match status" value="1"/>
</dbReference>
<dbReference type="InterPro" id="IPR051453">
    <property type="entry name" value="MBL_Glyoxalase_II"/>
</dbReference>
<keyword evidence="4" id="KW-0862">Zinc</keyword>
<dbReference type="GO" id="GO:0046872">
    <property type="term" value="F:metal ion binding"/>
    <property type="evidence" value="ECO:0007669"/>
    <property type="project" value="UniProtKB-KW"/>
</dbReference>
<reference evidence="6 7" key="1">
    <citation type="submission" date="2020-05" db="EMBL/GenBank/DDBJ databases">
        <authorList>
            <person name="Whitworth D."/>
        </authorList>
    </citation>
    <scope>NUCLEOTIDE SEQUENCE [LARGE SCALE GENOMIC DNA]</scope>
    <source>
        <strain evidence="6 7">AB043B</strain>
    </source>
</reference>
<feature type="domain" description="Metallo-beta-lactamase" evidence="5">
    <location>
        <begin position="15"/>
        <end position="182"/>
    </location>
</feature>
<evidence type="ECO:0000313" key="6">
    <source>
        <dbReference type="EMBL" id="NOK35342.1"/>
    </source>
</evidence>
<dbReference type="SUPFAM" id="SSF56281">
    <property type="entry name" value="Metallo-hydrolase/oxidoreductase"/>
    <property type="match status" value="1"/>
</dbReference>
<protein>
    <submittedName>
        <fullName evidence="6">MBL fold metallo-hydrolase</fullName>
    </submittedName>
</protein>